<dbReference type="RefSeq" id="XP_027609934.1">
    <property type="nucleotide sequence ID" value="XM_027754133.1"/>
</dbReference>
<evidence type="ECO:0000313" key="13">
    <source>
        <dbReference type="Proteomes" id="UP000287166"/>
    </source>
</evidence>
<dbReference type="GO" id="GO:0046872">
    <property type="term" value="F:metal ion binding"/>
    <property type="evidence" value="ECO:0007669"/>
    <property type="project" value="UniProtKB-KW"/>
</dbReference>
<dbReference type="InterPro" id="IPR002562">
    <property type="entry name" value="3'-5'_exonuclease_dom"/>
</dbReference>
<dbReference type="Pfam" id="PF01612">
    <property type="entry name" value="DNA_pol_A_exo1"/>
    <property type="match status" value="1"/>
</dbReference>
<keyword evidence="2" id="KW-0540">Nuclease</keyword>
<dbReference type="InterPro" id="IPR051132">
    <property type="entry name" value="3-5_Exonuclease_domain"/>
</dbReference>
<protein>
    <recommendedName>
        <fullName evidence="8">3'-5' exonuclease</fullName>
    </recommendedName>
    <alternativeName>
        <fullName evidence="9">Werner Syndrome-like exonuclease</fullName>
    </alternativeName>
</protein>
<evidence type="ECO:0000256" key="4">
    <source>
        <dbReference type="ARBA" id="ARBA00022801"/>
    </source>
</evidence>
<keyword evidence="4" id="KW-0378">Hydrolase</keyword>
<dbReference type="GO" id="GO:0008408">
    <property type="term" value="F:3'-5' exonuclease activity"/>
    <property type="evidence" value="ECO:0007669"/>
    <property type="project" value="InterPro"/>
</dbReference>
<keyword evidence="6" id="KW-0460">Magnesium</keyword>
<evidence type="ECO:0000256" key="10">
    <source>
        <dbReference type="SAM" id="MobiDB-lite"/>
    </source>
</evidence>
<comment type="caution">
    <text evidence="12">The sequence shown here is derived from an EMBL/GenBank/DDBJ whole genome shotgun (WGS) entry which is preliminary data.</text>
</comment>
<dbReference type="PANTHER" id="PTHR13620">
    <property type="entry name" value="3-5 EXONUCLEASE"/>
    <property type="match status" value="1"/>
</dbReference>
<feature type="region of interest" description="Disordered" evidence="10">
    <location>
        <begin position="322"/>
        <end position="343"/>
    </location>
</feature>
<dbReference type="EMBL" id="BFAD01000002">
    <property type="protein sequence ID" value="GBE79021.1"/>
    <property type="molecule type" value="Genomic_DNA"/>
</dbReference>
<name>A0A401GA37_9APHY</name>
<dbReference type="GeneID" id="38775938"/>
<evidence type="ECO:0000256" key="3">
    <source>
        <dbReference type="ARBA" id="ARBA00022723"/>
    </source>
</evidence>
<feature type="compositionally biased region" description="Polar residues" evidence="10">
    <location>
        <begin position="322"/>
        <end position="332"/>
    </location>
</feature>
<dbReference type="OrthoDB" id="2802267at2759"/>
<accession>A0A401GA37</accession>
<dbReference type="GO" id="GO:0006139">
    <property type="term" value="P:nucleobase-containing compound metabolic process"/>
    <property type="evidence" value="ECO:0007669"/>
    <property type="project" value="InterPro"/>
</dbReference>
<gene>
    <name evidence="12" type="ORF">SCP_0202180</name>
</gene>
<feature type="domain" description="3'-5' exonuclease" evidence="11">
    <location>
        <begin position="14"/>
        <end position="193"/>
    </location>
</feature>
<dbReference type="InterPro" id="IPR012337">
    <property type="entry name" value="RNaseH-like_sf"/>
</dbReference>
<keyword evidence="3" id="KW-0479">Metal-binding</keyword>
<dbReference type="Proteomes" id="UP000287166">
    <property type="component" value="Unassembled WGS sequence"/>
</dbReference>
<proteinExistence type="predicted"/>
<sequence length="734" mass="82940">MGSLSSTYQINGRLNNLMEDLQIIPSQNSIHVAMDMEWSVDRSNGIHGRVALITVAYQRYIYLIPVAKYVENNFLKLPYTLLVLLRSPQVHKVGVHIKADFTRLYKDCEFDPTKGDTPFVGAVELGAMAKERKLTELANVSLTDLMSIVLHRYLLKDESIRVSTAWDNPELTPEQVSYASLDVYAAWSIFETFSTVSVGQAVTDATSAGTKVKLMSRDRNSIVAYGIITPDRPKKFNSVNVSKTRVIVNITAILQLGYLVRADLLSSKVDIPITQFGNSGLPFQLLCYMKDLQTCSNNDDMLEPPIPSQTAPLPVLPFVPSKSTYEPTQDASGSLEDCSPVTGSNGPCGENSDFYSWHNDLDFDPDVEGSAQDAEHDPSAARHAEHLLNTMPALGEYEAQTIRSWVLGDIWHLMDQFKIPLHHGMRRPFARALHDALLLPDPNDKSAIEEVLSSRGITWDQMVLWKSDWVWQRVRRLVPPPEILLQRVTDVFDACRPAVDATTRQPLFNEASWEKARNVLENIRLRYYSDPPGVKMYIIDRTDGDGLTVYRCIRGTNNVEGDQTADAFVPMASRGSLTGWINGDDYEQTNENFGILPLSSSARKRLAMQEYDAEFAKKEKIRHQHLAMQQRTQIPILPLHTAEERALYRMLVKQPGGHFAGKTQPNWVSLARDWSRYCNGVHVFYKLPEHLKNYHKTWNEIRNKENSVEQHKDAYIRIQNALVAPPISISTIPT</sequence>
<dbReference type="AlphaFoldDB" id="A0A401GA37"/>
<evidence type="ECO:0000256" key="9">
    <source>
        <dbReference type="ARBA" id="ARBA00042761"/>
    </source>
</evidence>
<keyword evidence="5" id="KW-0269">Exonuclease</keyword>
<reference evidence="12 13" key="1">
    <citation type="journal article" date="2018" name="Sci. Rep.">
        <title>Genome sequence of the cauliflower mushroom Sparassis crispa (Hanabiratake) and its association with beneficial usage.</title>
        <authorList>
            <person name="Kiyama R."/>
            <person name="Furutani Y."/>
            <person name="Kawaguchi K."/>
            <person name="Nakanishi T."/>
        </authorList>
    </citation>
    <scope>NUCLEOTIDE SEQUENCE [LARGE SCALE GENOMIC DNA]</scope>
</reference>
<keyword evidence="7" id="KW-0539">Nucleus</keyword>
<evidence type="ECO:0000313" key="12">
    <source>
        <dbReference type="EMBL" id="GBE79021.1"/>
    </source>
</evidence>
<dbReference type="GO" id="GO:0003676">
    <property type="term" value="F:nucleic acid binding"/>
    <property type="evidence" value="ECO:0007669"/>
    <property type="project" value="InterPro"/>
</dbReference>
<organism evidence="12 13">
    <name type="scientific">Sparassis crispa</name>
    <dbReference type="NCBI Taxonomy" id="139825"/>
    <lineage>
        <taxon>Eukaryota</taxon>
        <taxon>Fungi</taxon>
        <taxon>Dikarya</taxon>
        <taxon>Basidiomycota</taxon>
        <taxon>Agaricomycotina</taxon>
        <taxon>Agaricomycetes</taxon>
        <taxon>Polyporales</taxon>
        <taxon>Sparassidaceae</taxon>
        <taxon>Sparassis</taxon>
    </lineage>
</organism>
<dbReference type="InterPro" id="IPR036397">
    <property type="entry name" value="RNaseH_sf"/>
</dbReference>
<dbReference type="InParanoid" id="A0A401GA37"/>
<evidence type="ECO:0000259" key="11">
    <source>
        <dbReference type="Pfam" id="PF01612"/>
    </source>
</evidence>
<evidence type="ECO:0000256" key="1">
    <source>
        <dbReference type="ARBA" id="ARBA00004123"/>
    </source>
</evidence>
<evidence type="ECO:0000256" key="8">
    <source>
        <dbReference type="ARBA" id="ARBA00040531"/>
    </source>
</evidence>
<evidence type="ECO:0000256" key="7">
    <source>
        <dbReference type="ARBA" id="ARBA00023242"/>
    </source>
</evidence>
<evidence type="ECO:0000256" key="5">
    <source>
        <dbReference type="ARBA" id="ARBA00022839"/>
    </source>
</evidence>
<dbReference type="CDD" id="cd06141">
    <property type="entry name" value="WRN_exo"/>
    <property type="match status" value="1"/>
</dbReference>
<dbReference type="SUPFAM" id="SSF53098">
    <property type="entry name" value="Ribonuclease H-like"/>
    <property type="match status" value="1"/>
</dbReference>
<evidence type="ECO:0000256" key="6">
    <source>
        <dbReference type="ARBA" id="ARBA00022842"/>
    </source>
</evidence>
<dbReference type="STRING" id="139825.A0A401GA37"/>
<comment type="subcellular location">
    <subcellularLocation>
        <location evidence="1">Nucleus</location>
    </subcellularLocation>
</comment>
<dbReference type="Gene3D" id="3.30.420.10">
    <property type="entry name" value="Ribonuclease H-like superfamily/Ribonuclease H"/>
    <property type="match status" value="1"/>
</dbReference>
<evidence type="ECO:0000256" key="2">
    <source>
        <dbReference type="ARBA" id="ARBA00022722"/>
    </source>
</evidence>
<dbReference type="GO" id="GO:0005634">
    <property type="term" value="C:nucleus"/>
    <property type="evidence" value="ECO:0007669"/>
    <property type="project" value="UniProtKB-SubCell"/>
</dbReference>
<dbReference type="PANTHER" id="PTHR13620:SF109">
    <property type="entry name" value="3'-5' EXONUCLEASE"/>
    <property type="match status" value="1"/>
</dbReference>
<keyword evidence="13" id="KW-1185">Reference proteome</keyword>